<keyword evidence="5" id="KW-0998">Cell outer membrane</keyword>
<dbReference type="Pfam" id="PF14322">
    <property type="entry name" value="SusD-like_3"/>
    <property type="match status" value="1"/>
</dbReference>
<feature type="domain" description="RagB/SusD" evidence="6">
    <location>
        <begin position="273"/>
        <end position="540"/>
    </location>
</feature>
<comment type="caution">
    <text evidence="8">The sequence shown here is derived from an EMBL/GenBank/DDBJ whole genome shotgun (WGS) entry which is preliminary data.</text>
</comment>
<feature type="domain" description="SusD-like N-terminal" evidence="7">
    <location>
        <begin position="87"/>
        <end position="211"/>
    </location>
</feature>
<dbReference type="Gene3D" id="1.25.40.390">
    <property type="match status" value="1"/>
</dbReference>
<dbReference type="EMBL" id="JAEHNY010000015">
    <property type="protein sequence ID" value="MBI6121256.1"/>
    <property type="molecule type" value="Genomic_DNA"/>
</dbReference>
<keyword evidence="3" id="KW-0732">Signal</keyword>
<evidence type="ECO:0000313" key="8">
    <source>
        <dbReference type="EMBL" id="MBI6121256.1"/>
    </source>
</evidence>
<dbReference type="InterPro" id="IPR033985">
    <property type="entry name" value="SusD-like_N"/>
</dbReference>
<gene>
    <name evidence="8" type="ORF">I6U50_14615</name>
</gene>
<keyword evidence="4" id="KW-0472">Membrane</keyword>
<evidence type="ECO:0000313" key="9">
    <source>
        <dbReference type="Proteomes" id="UP000635665"/>
    </source>
</evidence>
<sequence>MKKEFRILFSLIMVFGVLSCNVDRLPETSISDPAFWQNENDLKSAANYLYTFLPGLPETGDVWSDDAFGTSANSISDGTRITPSSDGYYRAQYRLIRAANNIIEKADLVADRGGDINQINIYVAEAKFFRAWGYFNLFRRYGGVPLILKPLNIEDEELNMGQASREEVVAQIYSDLDSAVLDLKSPGTIKAEDYGRISKTAALAFKSRVALFEGTRSKFHGYGDAQKHLMIAKTAAKEVMDSGEHDIFPNYFNLFQYEGEGRQNKENILVRQYGKNLEESISYHVAQRNLETGAANPTRGLATSYLMTDGLPISKSPLYEKPTNTVEVFNNRDPRMGATFFKEGDEYIGTQPVFNIPAISFQKTGFANRRYANLNDWQVSRSYIDRTLIRYAEVLLNYAEATYELDESISDEDLNISVNILRDRESVSMPHLTNSLVDNNGLEMREEIRRERRVELALEGFRYWDLIRWKTAEIELPKTILGNYFFDEFGTEVVPEVTSDNLIILQKAENRHFDPARDYLWPFPVNQIALNPSLEQNPGW</sequence>
<evidence type="ECO:0000256" key="3">
    <source>
        <dbReference type="ARBA" id="ARBA00022729"/>
    </source>
</evidence>
<dbReference type="Proteomes" id="UP000635665">
    <property type="component" value="Unassembled WGS sequence"/>
</dbReference>
<dbReference type="SUPFAM" id="SSF48452">
    <property type="entry name" value="TPR-like"/>
    <property type="match status" value="1"/>
</dbReference>
<comment type="similarity">
    <text evidence="2">Belongs to the SusD family.</text>
</comment>
<protein>
    <submittedName>
        <fullName evidence="8">RagB/SusD family nutrient uptake outer membrane protein</fullName>
    </submittedName>
</protein>
<organism evidence="8 9">
    <name type="scientific">Salegentibacter maritimus</name>
    <dbReference type="NCBI Taxonomy" id="2794347"/>
    <lineage>
        <taxon>Bacteria</taxon>
        <taxon>Pseudomonadati</taxon>
        <taxon>Bacteroidota</taxon>
        <taxon>Flavobacteriia</taxon>
        <taxon>Flavobacteriales</taxon>
        <taxon>Flavobacteriaceae</taxon>
        <taxon>Salegentibacter</taxon>
    </lineage>
</organism>
<evidence type="ECO:0000259" key="7">
    <source>
        <dbReference type="Pfam" id="PF14322"/>
    </source>
</evidence>
<accession>A0ABS0TM02</accession>
<dbReference type="InterPro" id="IPR011990">
    <property type="entry name" value="TPR-like_helical_dom_sf"/>
</dbReference>
<evidence type="ECO:0000256" key="2">
    <source>
        <dbReference type="ARBA" id="ARBA00006275"/>
    </source>
</evidence>
<evidence type="ECO:0000256" key="5">
    <source>
        <dbReference type="ARBA" id="ARBA00023237"/>
    </source>
</evidence>
<dbReference type="RefSeq" id="WP_198627684.1">
    <property type="nucleotide sequence ID" value="NZ_JAEHNY010000015.1"/>
</dbReference>
<keyword evidence="9" id="KW-1185">Reference proteome</keyword>
<evidence type="ECO:0000256" key="4">
    <source>
        <dbReference type="ARBA" id="ARBA00023136"/>
    </source>
</evidence>
<comment type="subcellular location">
    <subcellularLocation>
        <location evidence="1">Cell outer membrane</location>
    </subcellularLocation>
</comment>
<dbReference type="PROSITE" id="PS51257">
    <property type="entry name" value="PROKAR_LIPOPROTEIN"/>
    <property type="match status" value="1"/>
</dbReference>
<proteinExistence type="inferred from homology"/>
<name>A0ABS0TM02_9FLAO</name>
<evidence type="ECO:0000256" key="1">
    <source>
        <dbReference type="ARBA" id="ARBA00004442"/>
    </source>
</evidence>
<evidence type="ECO:0000259" key="6">
    <source>
        <dbReference type="Pfam" id="PF07980"/>
    </source>
</evidence>
<dbReference type="InterPro" id="IPR012944">
    <property type="entry name" value="SusD_RagB_dom"/>
</dbReference>
<reference evidence="8 9" key="1">
    <citation type="submission" date="2020-12" db="EMBL/GenBank/DDBJ databases">
        <title>Salegentibacter orientalis sp. nov., isolated from costal sediment.</title>
        <authorList>
            <person name="Lian F.-B."/>
        </authorList>
    </citation>
    <scope>NUCLEOTIDE SEQUENCE [LARGE SCALE GENOMIC DNA]</scope>
    <source>
        <strain evidence="8 9">F60176</strain>
    </source>
</reference>
<dbReference type="Pfam" id="PF07980">
    <property type="entry name" value="SusD_RagB"/>
    <property type="match status" value="1"/>
</dbReference>